<protein>
    <submittedName>
        <fullName evidence="2">Uncharacterized protein</fullName>
    </submittedName>
</protein>
<feature type="transmembrane region" description="Helical" evidence="1">
    <location>
        <begin position="78"/>
        <end position="98"/>
    </location>
</feature>
<dbReference type="Proteomes" id="UP000184447">
    <property type="component" value="Unassembled WGS sequence"/>
</dbReference>
<organism evidence="2 3">
    <name type="scientific">Clostridium grantii DSM 8605</name>
    <dbReference type="NCBI Taxonomy" id="1121316"/>
    <lineage>
        <taxon>Bacteria</taxon>
        <taxon>Bacillati</taxon>
        <taxon>Bacillota</taxon>
        <taxon>Clostridia</taxon>
        <taxon>Eubacteriales</taxon>
        <taxon>Clostridiaceae</taxon>
        <taxon>Clostridium</taxon>
    </lineage>
</organism>
<evidence type="ECO:0000313" key="3">
    <source>
        <dbReference type="Proteomes" id="UP000184447"/>
    </source>
</evidence>
<feature type="transmembrane region" description="Helical" evidence="1">
    <location>
        <begin position="26"/>
        <end position="43"/>
    </location>
</feature>
<keyword evidence="1" id="KW-1133">Transmembrane helix</keyword>
<proteinExistence type="predicted"/>
<feature type="transmembrane region" description="Helical" evidence="1">
    <location>
        <begin position="55"/>
        <end position="72"/>
    </location>
</feature>
<keyword evidence="1" id="KW-0472">Membrane</keyword>
<feature type="transmembrane region" description="Helical" evidence="1">
    <location>
        <begin position="148"/>
        <end position="172"/>
    </location>
</feature>
<dbReference type="AlphaFoldDB" id="A0A1M5QKE7"/>
<evidence type="ECO:0000313" key="2">
    <source>
        <dbReference type="EMBL" id="SHH14386.1"/>
    </source>
</evidence>
<name>A0A1M5QKE7_9CLOT</name>
<gene>
    <name evidence="2" type="ORF">SAMN02745207_00145</name>
</gene>
<keyword evidence="3" id="KW-1185">Reference proteome</keyword>
<keyword evidence="1" id="KW-0812">Transmembrane</keyword>
<evidence type="ECO:0000256" key="1">
    <source>
        <dbReference type="SAM" id="Phobius"/>
    </source>
</evidence>
<accession>A0A1M5QKE7</accession>
<dbReference type="STRING" id="1121316.SAMN02745207_00145"/>
<dbReference type="InterPro" id="IPR035168">
    <property type="entry name" value="DUF5317"/>
</dbReference>
<dbReference type="RefSeq" id="WP_073335959.1">
    <property type="nucleotide sequence ID" value="NZ_FQXM01000002.1"/>
</dbReference>
<dbReference type="EMBL" id="FQXM01000002">
    <property type="protein sequence ID" value="SHH14386.1"/>
    <property type="molecule type" value="Genomic_DNA"/>
</dbReference>
<reference evidence="2 3" key="1">
    <citation type="submission" date="2016-11" db="EMBL/GenBank/DDBJ databases">
        <authorList>
            <person name="Jaros S."/>
            <person name="Januszkiewicz K."/>
            <person name="Wedrychowicz H."/>
        </authorList>
    </citation>
    <scope>NUCLEOTIDE SEQUENCE [LARGE SCALE GENOMIC DNA]</scope>
    <source>
        <strain evidence="2 3">DSM 8605</strain>
    </source>
</reference>
<sequence length="179" mass="20535">MTETLLLALLVCKIKGYKLKPLFKSWAFYPILFMECVYIILEISTFMGNYSFVKYAGLFKLLYLYAYLILIIKYKRYFQGAFGAVFIIIGSALNKLVIYANNGKMPVFPSFSYYTGYVKKGITNYNDGLHIFGDSSVKLKFLSDIFDVGYSILSLGDIFIRFFVFIVVVSTIKTLNETL</sequence>
<dbReference type="OrthoDB" id="1906557at2"/>
<dbReference type="Pfam" id="PF17248">
    <property type="entry name" value="DUF5317"/>
    <property type="match status" value="1"/>
</dbReference>